<dbReference type="RefSeq" id="WP_099518756.1">
    <property type="nucleotide sequence ID" value="NZ_CP016808.1"/>
</dbReference>
<proteinExistence type="predicted"/>
<sequence length="105" mass="12480">MTVEAYTQIWINDHLDLINYAGQIGDQEWQAELVAALQEMNVPSYPSEEVVKEQLWRQYDEVLRQMLAIYEQLRNSAFKEDLNIEKQLWSLKLRRVNLAKQIKQA</sequence>
<name>A0A1B2DIS1_9BACL</name>
<gene>
    <name evidence="1" type="ORF">BBD42_14600</name>
</gene>
<protein>
    <submittedName>
        <fullName evidence="1">Uncharacterized protein</fullName>
    </submittedName>
</protein>
<reference evidence="1" key="1">
    <citation type="submission" date="2016-08" db="EMBL/GenBank/DDBJ databases">
        <title>Complete Genome Seqeunce of Paenibacillus sp. BIHB 4019 from tea rhizoplane.</title>
        <authorList>
            <person name="Thakur R."/>
            <person name="Swarnkar M.K."/>
            <person name="Gulati A."/>
        </authorList>
    </citation>
    <scope>NUCLEOTIDE SEQUENCE [LARGE SCALE GENOMIC DNA]</scope>
    <source>
        <strain evidence="1">BIHB4019</strain>
    </source>
</reference>
<dbReference type="AlphaFoldDB" id="A0A1B2DIS1"/>
<organism evidence="1">
    <name type="scientific">Paenibacillus sp. BIHB 4019</name>
    <dbReference type="NCBI Taxonomy" id="1870819"/>
    <lineage>
        <taxon>Bacteria</taxon>
        <taxon>Bacillati</taxon>
        <taxon>Bacillota</taxon>
        <taxon>Bacilli</taxon>
        <taxon>Bacillales</taxon>
        <taxon>Paenibacillaceae</taxon>
        <taxon>Paenibacillus</taxon>
    </lineage>
</organism>
<dbReference type="EMBL" id="CP016808">
    <property type="protein sequence ID" value="ANY67565.1"/>
    <property type="molecule type" value="Genomic_DNA"/>
</dbReference>
<evidence type="ECO:0000313" key="1">
    <source>
        <dbReference type="EMBL" id="ANY67565.1"/>
    </source>
</evidence>
<accession>A0A1B2DIS1</accession>